<evidence type="ECO:0000313" key="4">
    <source>
        <dbReference type="Proteomes" id="UP001054252"/>
    </source>
</evidence>
<protein>
    <recommendedName>
        <fullName evidence="2">PWWP domain-containing protein</fullName>
    </recommendedName>
</protein>
<dbReference type="InterPro" id="IPR052657">
    <property type="entry name" value="PDP_family_Arabidopsis"/>
</dbReference>
<evidence type="ECO:0000313" key="3">
    <source>
        <dbReference type="EMBL" id="GKV09484.1"/>
    </source>
</evidence>
<proteinExistence type="predicted"/>
<dbReference type="InterPro" id="IPR000313">
    <property type="entry name" value="PWWP_dom"/>
</dbReference>
<feature type="domain" description="PWWP" evidence="2">
    <location>
        <begin position="31"/>
        <end position="93"/>
    </location>
</feature>
<dbReference type="PANTHER" id="PTHR10688:SF14">
    <property type="entry name" value="PWWP DOMAIN-CONTAINING PROTEIN"/>
    <property type="match status" value="1"/>
</dbReference>
<dbReference type="Gene3D" id="2.30.30.140">
    <property type="match status" value="1"/>
</dbReference>
<keyword evidence="4" id="KW-1185">Reference proteome</keyword>
<evidence type="ECO:0000256" key="1">
    <source>
        <dbReference type="SAM" id="MobiDB-lite"/>
    </source>
</evidence>
<reference evidence="3 4" key="1">
    <citation type="journal article" date="2021" name="Commun. Biol.">
        <title>The genome of Shorea leprosula (Dipterocarpaceae) highlights the ecological relevance of drought in aseasonal tropical rainforests.</title>
        <authorList>
            <person name="Ng K.K.S."/>
            <person name="Kobayashi M.J."/>
            <person name="Fawcett J.A."/>
            <person name="Hatakeyama M."/>
            <person name="Paape T."/>
            <person name="Ng C.H."/>
            <person name="Ang C.C."/>
            <person name="Tnah L.H."/>
            <person name="Lee C.T."/>
            <person name="Nishiyama T."/>
            <person name="Sese J."/>
            <person name="O'Brien M.J."/>
            <person name="Copetti D."/>
            <person name="Mohd Noor M.I."/>
            <person name="Ong R.C."/>
            <person name="Putra M."/>
            <person name="Sireger I.Z."/>
            <person name="Indrioko S."/>
            <person name="Kosugi Y."/>
            <person name="Izuno A."/>
            <person name="Isagi Y."/>
            <person name="Lee S.L."/>
            <person name="Shimizu K.K."/>
        </authorList>
    </citation>
    <scope>NUCLEOTIDE SEQUENCE [LARGE SCALE GENOMIC DNA]</scope>
    <source>
        <strain evidence="3">214</strain>
    </source>
</reference>
<dbReference type="EMBL" id="BPVZ01000030">
    <property type="protein sequence ID" value="GKV09484.1"/>
    <property type="molecule type" value="Genomic_DNA"/>
</dbReference>
<feature type="compositionally biased region" description="Basic and acidic residues" evidence="1">
    <location>
        <begin position="223"/>
        <end position="234"/>
    </location>
</feature>
<organism evidence="3 4">
    <name type="scientific">Rubroshorea leprosula</name>
    <dbReference type="NCBI Taxonomy" id="152421"/>
    <lineage>
        <taxon>Eukaryota</taxon>
        <taxon>Viridiplantae</taxon>
        <taxon>Streptophyta</taxon>
        <taxon>Embryophyta</taxon>
        <taxon>Tracheophyta</taxon>
        <taxon>Spermatophyta</taxon>
        <taxon>Magnoliopsida</taxon>
        <taxon>eudicotyledons</taxon>
        <taxon>Gunneridae</taxon>
        <taxon>Pentapetalae</taxon>
        <taxon>rosids</taxon>
        <taxon>malvids</taxon>
        <taxon>Malvales</taxon>
        <taxon>Dipterocarpaceae</taxon>
        <taxon>Rubroshorea</taxon>
    </lineage>
</organism>
<feature type="compositionally biased region" description="Polar residues" evidence="1">
    <location>
        <begin position="146"/>
        <end position="162"/>
    </location>
</feature>
<feature type="region of interest" description="Disordered" evidence="1">
    <location>
        <begin position="110"/>
        <end position="259"/>
    </location>
</feature>
<gene>
    <name evidence="3" type="ORF">SLEP1_g20974</name>
</gene>
<accession>A0AAV5J4D0</accession>
<dbReference type="Pfam" id="PF00855">
    <property type="entry name" value="PWWP"/>
    <property type="match status" value="1"/>
</dbReference>
<feature type="compositionally biased region" description="Basic and acidic residues" evidence="1">
    <location>
        <begin position="170"/>
        <end position="186"/>
    </location>
</feature>
<name>A0AAV5J4D0_9ROSI</name>
<feature type="compositionally biased region" description="Basic and acidic residues" evidence="1">
    <location>
        <begin position="195"/>
        <end position="212"/>
    </location>
</feature>
<dbReference type="SUPFAM" id="SSF63748">
    <property type="entry name" value="Tudor/PWWP/MBT"/>
    <property type="match status" value="1"/>
</dbReference>
<comment type="caution">
    <text evidence="3">The sequence shown here is derived from an EMBL/GenBank/DDBJ whole genome shotgun (WGS) entry which is preliminary data.</text>
</comment>
<dbReference type="AlphaFoldDB" id="A0AAV5J4D0"/>
<dbReference type="PROSITE" id="PS50812">
    <property type="entry name" value="PWWP"/>
    <property type="match status" value="1"/>
</dbReference>
<dbReference type="CDD" id="cd05162">
    <property type="entry name" value="PWWP"/>
    <property type="match status" value="1"/>
</dbReference>
<sequence length="282" mass="31586">MKGTNAASNILCDSNDGEEESAAVRLKEVALGDLIWVKLHGKAWWPAQVVDEKSVSWSSKPGNKAEGEILVRLYGSYNYLYADPIKCFSEFKMTIEQNSGDFKKILEEALKQDSSHPKSCRSKGQESKSMGPGNKRLVAAKDKRNSNQNQVKRNQENASSLRKITPKHKIANEEKGGKSSKQDGVQRKTKPRNVNAKDGKKSKTPRQDDMQRKRNLYGSISEDTDRTPKPDKSWKQQRLKSPTHEANSARKSAARSARRMRVMQRLALIAPAGSPFHKSGHV</sequence>
<dbReference type="Proteomes" id="UP001054252">
    <property type="component" value="Unassembled WGS sequence"/>
</dbReference>
<dbReference type="PANTHER" id="PTHR10688">
    <property type="entry name" value="PWWP DOMAIN-CONTAINING PROTEIN"/>
    <property type="match status" value="1"/>
</dbReference>
<evidence type="ECO:0000259" key="2">
    <source>
        <dbReference type="PROSITE" id="PS50812"/>
    </source>
</evidence>